<evidence type="ECO:0000313" key="10">
    <source>
        <dbReference type="EMBL" id="AXF75974.1"/>
    </source>
</evidence>
<keyword evidence="7" id="KW-0472">Membrane</keyword>
<reference evidence="10 11" key="1">
    <citation type="submission" date="2016-01" db="EMBL/GenBank/DDBJ databases">
        <authorList>
            <person name="Oliw E.H."/>
        </authorList>
    </citation>
    <scope>NUCLEOTIDE SEQUENCE [LARGE SCALE GENOMIC DNA]</scope>
    <source>
        <strain evidence="10 11">MDcuke</strain>
    </source>
</reference>
<keyword evidence="4 6" id="KW-0807">Transducer</keyword>
<keyword evidence="2" id="KW-0488">Methylation</keyword>
<evidence type="ECO:0000256" key="5">
    <source>
        <dbReference type="ARBA" id="ARBA00029447"/>
    </source>
</evidence>
<dbReference type="PANTHER" id="PTHR43531">
    <property type="entry name" value="PROTEIN ICFG"/>
    <property type="match status" value="1"/>
</dbReference>
<accession>A0A345CRA7</accession>
<evidence type="ECO:0000259" key="9">
    <source>
        <dbReference type="PROSITE" id="PS50885"/>
    </source>
</evidence>
<evidence type="ECO:0000256" key="7">
    <source>
        <dbReference type="SAM" id="Phobius"/>
    </source>
</evidence>
<proteinExistence type="inferred from homology"/>
<dbReference type="GO" id="GO:0007165">
    <property type="term" value="P:signal transduction"/>
    <property type="evidence" value="ECO:0007669"/>
    <property type="project" value="UniProtKB-KW"/>
</dbReference>
<dbReference type="PROSITE" id="PS50111">
    <property type="entry name" value="CHEMOTAXIS_TRANSDUC_2"/>
    <property type="match status" value="1"/>
</dbReference>
<evidence type="ECO:0000256" key="4">
    <source>
        <dbReference type="ARBA" id="ARBA00023224"/>
    </source>
</evidence>
<name>A0A345CRA7_9GAMM</name>
<evidence type="ECO:0000256" key="6">
    <source>
        <dbReference type="PROSITE-ProRule" id="PRU00284"/>
    </source>
</evidence>
<dbReference type="AlphaFoldDB" id="A0A345CRA7"/>
<keyword evidence="3" id="KW-0145">Chemotaxis</keyword>
<dbReference type="InterPro" id="IPR004089">
    <property type="entry name" value="MCPsignal_dom"/>
</dbReference>
<dbReference type="GO" id="GO:0004888">
    <property type="term" value="F:transmembrane signaling receptor activity"/>
    <property type="evidence" value="ECO:0007669"/>
    <property type="project" value="InterPro"/>
</dbReference>
<feature type="domain" description="Methyl-accepting transducer" evidence="8">
    <location>
        <begin position="207"/>
        <end position="436"/>
    </location>
</feature>
<protein>
    <submittedName>
        <fullName evidence="10">Transcription factor</fullName>
    </submittedName>
</protein>
<dbReference type="InterPro" id="IPR003660">
    <property type="entry name" value="HAMP_dom"/>
</dbReference>
<dbReference type="PRINTS" id="PR00260">
    <property type="entry name" value="CHEMTRNSDUCR"/>
</dbReference>
<feature type="transmembrane region" description="Helical" evidence="7">
    <location>
        <begin position="126"/>
        <end position="150"/>
    </location>
</feature>
<feature type="domain" description="HAMP" evidence="9">
    <location>
        <begin position="150"/>
        <end position="202"/>
    </location>
</feature>
<dbReference type="CDD" id="cd11386">
    <property type="entry name" value="MCP_signal"/>
    <property type="match status" value="1"/>
</dbReference>
<dbReference type="PANTHER" id="PTHR43531:SF14">
    <property type="entry name" value="METHYL-ACCEPTING CHEMOTAXIS PROTEIN I-RELATED"/>
    <property type="match status" value="1"/>
</dbReference>
<dbReference type="GO" id="GO:0006935">
    <property type="term" value="P:chemotaxis"/>
    <property type="evidence" value="ECO:0007669"/>
    <property type="project" value="UniProtKB-KW"/>
</dbReference>
<keyword evidence="7" id="KW-0812">Transmembrane</keyword>
<comment type="subcellular location">
    <subcellularLocation>
        <location evidence="1">Membrane</location>
    </subcellularLocation>
</comment>
<comment type="similarity">
    <text evidence="5">Belongs to the methyl-accepting chemotaxis (MCP) protein family.</text>
</comment>
<dbReference type="InterPro" id="IPR004090">
    <property type="entry name" value="Chemotax_Me-accpt_rcpt"/>
</dbReference>
<sequence length="465" mass="49832">MQLLRHFTIRRVVLWIMIISFTIVALAGGYSSLVLRNMYNHIDQTQKITQQLAFLAQASTIKGNGNQAEIAALQAAVPADAAWDNYRIALTAPQIIYINAVKERLNSLQEQTGRDNASVNVERHRLYFIFISALIAAAILLIFCDHYLAVHLVRPVGKIRAHLRVITSGDLTKEPEDLGRNCVGRLVPLVREMQHSLLDIVQAIRDNATLLNREAGGIAAGNADLSERTATQAAALEQTAASMEELSVTVSHNAGNARDARQLAEQTADSTHKGEQLVKTVGDAIAGIAEGSEKIRQFTSTINGIAFQTNILALNAAVEAARAGDQGRGFAVVASEVRSLAQRSAAAAKEIEQLIADTVSRVDHGRNAAGNAGAIMDDVLRGVSGVKELIGQIAMASEEQSNGISIVTLAVAELDRVTQQNAALVQEVSVSAGSLSGQTESLGSVIRRFTLPENHLLPHRPAMAC</sequence>
<evidence type="ECO:0000313" key="11">
    <source>
        <dbReference type="Proteomes" id="UP000264980"/>
    </source>
</evidence>
<evidence type="ECO:0000256" key="1">
    <source>
        <dbReference type="ARBA" id="ARBA00004370"/>
    </source>
</evidence>
<dbReference type="PROSITE" id="PS50885">
    <property type="entry name" value="HAMP"/>
    <property type="match status" value="1"/>
</dbReference>
<evidence type="ECO:0000256" key="2">
    <source>
        <dbReference type="ARBA" id="ARBA00022481"/>
    </source>
</evidence>
<keyword evidence="7" id="KW-1133">Transmembrane helix</keyword>
<feature type="transmembrane region" description="Helical" evidence="7">
    <location>
        <begin position="12"/>
        <end position="30"/>
    </location>
</feature>
<dbReference type="SMART" id="SM00283">
    <property type="entry name" value="MA"/>
    <property type="match status" value="1"/>
</dbReference>
<dbReference type="SUPFAM" id="SSF58104">
    <property type="entry name" value="Methyl-accepting chemotaxis protein (MCP) signaling domain"/>
    <property type="match status" value="1"/>
</dbReference>
<dbReference type="FunFam" id="1.10.287.950:FF:000001">
    <property type="entry name" value="Methyl-accepting chemotaxis sensory transducer"/>
    <property type="match status" value="1"/>
</dbReference>
<evidence type="ECO:0000256" key="3">
    <source>
        <dbReference type="ARBA" id="ARBA00022500"/>
    </source>
</evidence>
<gene>
    <name evidence="10" type="ORF">AV903_07805</name>
</gene>
<dbReference type="Gene3D" id="1.10.287.950">
    <property type="entry name" value="Methyl-accepting chemotaxis protein"/>
    <property type="match status" value="1"/>
</dbReference>
<dbReference type="InterPro" id="IPR051310">
    <property type="entry name" value="MCP_chemotaxis"/>
</dbReference>
<dbReference type="EMBL" id="CP013970">
    <property type="protein sequence ID" value="AXF75974.1"/>
    <property type="molecule type" value="Genomic_DNA"/>
</dbReference>
<evidence type="ECO:0000259" key="8">
    <source>
        <dbReference type="PROSITE" id="PS50111"/>
    </source>
</evidence>
<dbReference type="Proteomes" id="UP000264980">
    <property type="component" value="Chromosome"/>
</dbReference>
<dbReference type="RefSeq" id="WP_233480596.1">
    <property type="nucleotide sequence ID" value="NZ_CP013970.1"/>
</dbReference>
<organism evidence="10 11">
    <name type="scientific">Erwinia tracheiphila</name>
    <dbReference type="NCBI Taxonomy" id="65700"/>
    <lineage>
        <taxon>Bacteria</taxon>
        <taxon>Pseudomonadati</taxon>
        <taxon>Pseudomonadota</taxon>
        <taxon>Gammaproteobacteria</taxon>
        <taxon>Enterobacterales</taxon>
        <taxon>Erwiniaceae</taxon>
        <taxon>Erwinia</taxon>
    </lineage>
</organism>
<dbReference type="Pfam" id="PF00015">
    <property type="entry name" value="MCPsignal"/>
    <property type="match status" value="1"/>
</dbReference>
<dbReference type="GO" id="GO:0005886">
    <property type="term" value="C:plasma membrane"/>
    <property type="evidence" value="ECO:0007669"/>
    <property type="project" value="TreeGrafter"/>
</dbReference>